<dbReference type="AlphaFoldDB" id="A0A1I5BCV5"/>
<feature type="transmembrane region" description="Helical" evidence="6">
    <location>
        <begin position="136"/>
        <end position="155"/>
    </location>
</feature>
<feature type="domain" description="VTT" evidence="7">
    <location>
        <begin position="79"/>
        <end position="190"/>
    </location>
</feature>
<gene>
    <name evidence="8" type="ORF">SAMN05660413_02315</name>
</gene>
<reference evidence="8 9" key="1">
    <citation type="submission" date="2016-10" db="EMBL/GenBank/DDBJ databases">
        <authorList>
            <person name="de Groot N.N."/>
        </authorList>
    </citation>
    <scope>NUCLEOTIDE SEQUENCE [LARGE SCALE GENOMIC DNA]</scope>
    <source>
        <strain evidence="8 9">DSM 17794</strain>
    </source>
</reference>
<feature type="transmembrane region" description="Helical" evidence="6">
    <location>
        <begin position="60"/>
        <end position="82"/>
    </location>
</feature>
<dbReference type="STRING" id="287099.SAMN05660413_02315"/>
<dbReference type="PANTHER" id="PTHR12677:SF59">
    <property type="entry name" value="GOLGI APPARATUS MEMBRANE PROTEIN TVP38-RELATED"/>
    <property type="match status" value="1"/>
</dbReference>
<evidence type="ECO:0000313" key="9">
    <source>
        <dbReference type="Proteomes" id="UP000199153"/>
    </source>
</evidence>
<evidence type="ECO:0000259" key="7">
    <source>
        <dbReference type="Pfam" id="PF09335"/>
    </source>
</evidence>
<sequence>MSKIIKAKHTSFLLSGIILAILVFAYFGLPSFREFIDFTVKILINGSEEYTKEYFKEFGVWGPVAIIAFIILQMFLIFFPSWLPVIIAVRAYGFWWGILIALTGVVLASTIGYYIGKSFKGAFLNKVIGEKKMEKMDFWISNYSFGSVVLFRISPFLSNDAISFIAGMLQMKFKKFMLATLTGMVPLSIAIGIFSEDISKLKDGLYWIGGVGIIAYAIYIYIDYTKRRKKHNSSS</sequence>
<evidence type="ECO:0000256" key="2">
    <source>
        <dbReference type="ARBA" id="ARBA00022475"/>
    </source>
</evidence>
<dbReference type="PANTHER" id="PTHR12677">
    <property type="entry name" value="GOLGI APPARATUS MEMBRANE PROTEIN TVP38-RELATED"/>
    <property type="match status" value="1"/>
</dbReference>
<dbReference type="Proteomes" id="UP000199153">
    <property type="component" value="Unassembled WGS sequence"/>
</dbReference>
<evidence type="ECO:0000256" key="4">
    <source>
        <dbReference type="ARBA" id="ARBA00022989"/>
    </source>
</evidence>
<evidence type="ECO:0000256" key="1">
    <source>
        <dbReference type="ARBA" id="ARBA00004651"/>
    </source>
</evidence>
<feature type="transmembrane region" description="Helical" evidence="6">
    <location>
        <begin position="12"/>
        <end position="29"/>
    </location>
</feature>
<feature type="transmembrane region" description="Helical" evidence="6">
    <location>
        <begin position="94"/>
        <end position="116"/>
    </location>
</feature>
<name>A0A1I5BCV5_9FLAO</name>
<accession>A0A1I5BCV5</accession>
<proteinExistence type="inferred from homology"/>
<keyword evidence="9" id="KW-1185">Reference proteome</keyword>
<dbReference type="InterPro" id="IPR032816">
    <property type="entry name" value="VTT_dom"/>
</dbReference>
<evidence type="ECO:0000256" key="3">
    <source>
        <dbReference type="ARBA" id="ARBA00022692"/>
    </source>
</evidence>
<comment type="subcellular location">
    <subcellularLocation>
        <location evidence="1 6">Cell membrane</location>
        <topology evidence="1 6">Multi-pass membrane protein</topology>
    </subcellularLocation>
</comment>
<dbReference type="EMBL" id="FOVL01000014">
    <property type="protein sequence ID" value="SFN72480.1"/>
    <property type="molecule type" value="Genomic_DNA"/>
</dbReference>
<keyword evidence="5 6" id="KW-0472">Membrane</keyword>
<dbReference type="Pfam" id="PF09335">
    <property type="entry name" value="VTT_dom"/>
    <property type="match status" value="1"/>
</dbReference>
<feature type="transmembrane region" description="Helical" evidence="6">
    <location>
        <begin position="205"/>
        <end position="222"/>
    </location>
</feature>
<comment type="similarity">
    <text evidence="6">Belongs to the TVP38/TMEM64 family.</text>
</comment>
<evidence type="ECO:0000256" key="6">
    <source>
        <dbReference type="RuleBase" id="RU366058"/>
    </source>
</evidence>
<dbReference type="RefSeq" id="WP_093409778.1">
    <property type="nucleotide sequence ID" value="NZ_FOVL01000014.1"/>
</dbReference>
<keyword evidence="3 6" id="KW-0812">Transmembrane</keyword>
<dbReference type="OrthoDB" id="9812980at2"/>
<dbReference type="InterPro" id="IPR015414">
    <property type="entry name" value="TMEM64"/>
</dbReference>
<protein>
    <recommendedName>
        <fullName evidence="6">TVP38/TMEM64 family membrane protein</fullName>
    </recommendedName>
</protein>
<dbReference type="GO" id="GO:0005886">
    <property type="term" value="C:plasma membrane"/>
    <property type="evidence" value="ECO:0007669"/>
    <property type="project" value="UniProtKB-SubCell"/>
</dbReference>
<evidence type="ECO:0000313" key="8">
    <source>
        <dbReference type="EMBL" id="SFN72480.1"/>
    </source>
</evidence>
<feature type="transmembrane region" description="Helical" evidence="6">
    <location>
        <begin position="176"/>
        <end position="193"/>
    </location>
</feature>
<keyword evidence="4 6" id="KW-1133">Transmembrane helix</keyword>
<keyword evidence="2 6" id="KW-1003">Cell membrane</keyword>
<organism evidence="8 9">
    <name type="scientific">Salegentibacter flavus</name>
    <dbReference type="NCBI Taxonomy" id="287099"/>
    <lineage>
        <taxon>Bacteria</taxon>
        <taxon>Pseudomonadati</taxon>
        <taxon>Bacteroidota</taxon>
        <taxon>Flavobacteriia</taxon>
        <taxon>Flavobacteriales</taxon>
        <taxon>Flavobacteriaceae</taxon>
        <taxon>Salegentibacter</taxon>
    </lineage>
</organism>
<evidence type="ECO:0000256" key="5">
    <source>
        <dbReference type="ARBA" id="ARBA00023136"/>
    </source>
</evidence>